<dbReference type="InterPro" id="IPR050888">
    <property type="entry name" value="ZnF_C2H2-type_TF"/>
</dbReference>
<evidence type="ECO:0000256" key="2">
    <source>
        <dbReference type="ARBA" id="ARBA00022723"/>
    </source>
</evidence>
<feature type="compositionally biased region" description="Low complexity" evidence="7">
    <location>
        <begin position="159"/>
        <end position="168"/>
    </location>
</feature>
<feature type="compositionally biased region" description="Basic and acidic residues" evidence="7">
    <location>
        <begin position="269"/>
        <end position="278"/>
    </location>
</feature>
<dbReference type="EnsemblMetazoa" id="XM_017117362.2">
    <property type="protein sequence ID" value="XP_016972851.1"/>
    <property type="gene ID" value="LOC108040107"/>
</dbReference>
<feature type="compositionally biased region" description="Polar residues" evidence="7">
    <location>
        <begin position="867"/>
        <end position="881"/>
    </location>
</feature>
<name>A0A6P4E4L5_DRORH</name>
<feature type="compositionally biased region" description="Polar residues" evidence="7">
    <location>
        <begin position="439"/>
        <end position="448"/>
    </location>
</feature>
<sequence>MDDSEDEVMEVEGSTYVEEVKAKLQEIRSCVPFIQRVQTLYQQNLSKVQGQRLDALVRLLERENVSMNTLSKIEQIIGKLRTKFEPRLQPTVKEIIDISDHTEIESVSSTSSNQSSIATHPPAKQPQPSKGIKSSGSLIPSSAATKSKPAPPKAPEPGPSAKASASGSNSFTKTLGSSDATKTSGSLPTLKAPGFLTTPKTSDSLAIPKISSAKPTNEVQKPRDSEPSVSAQVRDTGPPAIPQTVPAAQKKKPELVSNPLNRGVLAAMHEARMEEKKQRANAQQTTSSPSTKESSAAAPPETEFLRRSYPGSAAKATPSPQFTHHLPANLGPSHKQDFVRRSSPLVLPVPPTVPLPVPLQEASPRLCGKDAGQPLSCKEAPAQATPSIPSPTNTLKEARRKLAALKEGAITLMGQEMPPLSSNINDPRGKKNLSLPKLSINNNNNESLTPVTPPTVRSPSPIPPPPSMRSGTWHPYSNIPLEGSGFNAPQQYNSDSPGGVRTYGAGVAREPSHEPRRLNGTESREQRDPRIWQNKPAHSHQQPQQTQQPQQPSPQQPQVLPYFSDPRRASTIYNDYDEANGWQSGNPNNSQNVNGNGTGNAYNKSSWRGSHKVSGPNARGFMGNQNGSGNAGGFNGSSSFRGGYRGGHNPRGGGGNQNSRFDRSKDIPRTYKEHRKAKARAEAEAKAKAAEKQRQLDADTQRELDAEEKQRKLLAAENQRKLEESQAATAAPVTPVPELDTSYRNCTLGLLTKKLDFRIPKKTPPVATTTPNSVNLDGDNLSCSSNSPTSKSCDAKKDRDKNKDTQLDKTKDKEKVEKGNDKLENNVDKSSKHHKSQDKKSDKEKSRSGKKARKQLDRENEKKSGDTESVNSVDSSENTDNLENEPPVSETNASPLPELPLSTPDSQQAQPPVDELEIIAKIGGPAAESTTSTSKATISATFSIEQDDDGDLFDILNKIKGPTGTKAPRKRGVSTSEATSTNANLGKPEEKDDKVKVDAEGKDEHPPKLSKMKIIVGPNATLMVLNDEKNKKPSERFEDEHDDEEVPGPSLQLLHRIMQRRNSMAPTASKPLVNKEEISTSLLYEDLQEQRRKSQNARSLANMFEKTNDNCSVSTQNIISGKRRTRGLEASFNETDLSRSIFGLGQINRSRAKADDGGTSRAKTPAPGAAKSTESSLKVDAIEVAPVAAPNRKRRRQTIHVETADNSVEPKRACLETKEINEVRDTTDKQPAENSMHAHIMDVDENSAESVPQSVIPPPPKPRAKPRKKRNELDKLNDDIAQMYYGDDVLRATGRRACTRRSRTPSQTRSSSQRSRTPSLARASPTPDSISSPSMASPIFIRNVARRGKAFTPGSRSFNSGINRTTFKASLLKTKSCRVRIKRCPALEELTKKLNQQPETEQIKTSKERKVKKNVCNINPEWHSKSKANIKCVVCLKPIRRSSVCHYMMYHKEHFAARLPPGVLDELRAGRGNRPDYWILQRSYKVFHFKCPFCEKLLLLGQQNLGDHLNSHLGEPRQQCSHCNFPQSHQSKIHMHTASCGPGAKALSNPNNGRLPMKVHVCHLCQFVQQNKENMDRHLVEQHGLTKEQLESVGREEVVLCTTADVPSEESKNKTIVNQERNEDDTAKPSESPKANVPISSKAATKGVQKKKVKIRFKKMAKKSARRVKREREEEETQAADMEVDPELPELPQPPPEKEPVLVINECLMDIEMDADLEEGLDEEQALQNKSLMVDEKPVVLLDVVAEQVEPEPIEQEPIEQEPTEQDPTEPEPSPMEEDLVVKEVTPPHRPPVQHSAHKLPEVSLAELAVLDGIGSDGSDVEIEDEPLSQQTAGNDSAAVEPNDDGDGNGENVNDDDEDDDDNDGAVTDEWVDLETAKRNSKGSKSIFHVFNRFCSRIRKGTRSGKPVASIASSSSDSSNDVPDPSELMPRMRPLEPEPAPVPKKVKATPVSATPEAAAVTPTRLLSPPKQVENVAFRKSSSDGEQHRQASYFCMRPGCTFLFSNELEGLENHFALEHPQVRWSGRCAICPGISAMGTNLSISGELRHMRDEHMVDRPALPPQPPTVVEVEVPPAIVPDPEPVPVLPKLRVRRFTGDRLNNPAAEEPSNEMLRVLLAAEPRPPNQQVDFNAVGLGEFLCAKPNTPPTELAVEQPVIINYQSGLGLAISQVYSGAQMAGDAVPSLVVGETHSELSAASVAVEGNRFRCMANNCNFSAHKVMFVREHMKFHSFSFRSTDYLNCAYCSHVAVDVDDYLRHGVFIHDLAPRSDLDSVTGPPSVSQLIRDKLSQRGNAANIARLPAAIPAVQPVNVQNCVPATGGSGVAAPPTGPVTLTDAVTDLLRPTGYSEDRLFACPQKGCIVRLTEEQFVNHVRYHVRDQVKCKYCSQMMLPPALRTHLQQTHARHSIFCAICLATAVNKRLMLYHMRNEHGEAFDLVNRQLQFIQLQTMPDGVAKEGVEADWYVAALEQPFGEQQMQSFQRKLFEELDLRRQGTKTVFRGSEVRLLPRVQNFPGGLRCGECPFVTSDRPTMQQHLYKHKEEAIYQAYQSEELAVMPGADSASPTADSATVAEEPIAPGTSGQSSQPEPPQPDPIVPGVHKPIRPPFEYVPSRNRYRCGFAKCGTVLSSERVLRQHMSSEHKYSEMISCQHCKTRQTGQASVEKYLAHLLMHKRHIFQCGACERYNNKRVAIERHIQDRHYNQNVDVVVHRHGDDGTISARWLKTPKLLRLPQMEFTCNLCMQCFPTDVQNMAHAASVHNRNYQYHCPYCPFGDKTATMIIDHILCTHPGLRVQPMQIFQRIVTKNKQLLGFYCSFCHESASNFQKIAVHSEERHKSRFMFQCPHCEVGHQNERNVVGHILKMHPEKSGLAVMQFERVVNEMPDSVSWEMGQPIEVELEQQQVPGQGHSREMGGRKVQVPQIVMEVVDLLASDEEAEEGEADMEMESDEPKIVEFACTHCDETNSNLQDLRAKHWARHHPDQPFYFRVQPQLLCSECKMFKGNAKVLRDEHLVKVHSIRNIVAADIRRPGECAYCDYRYRDWQDLANHINRLGHLPNDLKQVTDAELDALKQLCASGNGSAVNEYYQCDLCSMVMPTKVAIGHHGRMEHNKPGEPFCFRQLKAPVIYHCFFCMFTSSDELTTLRHMVDHYSRFRYCHFCTRHQKGGFEEYIQHCYTFHRDDVHRFRAVHSYNDLRKFLMQVHYQFQNGLIITKSSLRYTRYNDESMMRKLDEELMAKAQQPPIPRLHIRLKSTGVAGQTQVEIQAHPAVMLGRIAKRRKTLNPDELLRISRQEEPAQQRQLAQAGREVARSSALNNVLSTSSAAATPPLRAPATTTGNFLGLTKRRNSYVVRTGP</sequence>
<feature type="compositionally biased region" description="Low complexity" evidence="7">
    <location>
        <begin position="782"/>
        <end position="792"/>
    </location>
</feature>
<feature type="compositionally biased region" description="Basic and acidic residues" evidence="7">
    <location>
        <begin position="987"/>
        <end position="1007"/>
    </location>
</feature>
<feature type="compositionally biased region" description="Low complexity" evidence="7">
    <location>
        <begin position="727"/>
        <end position="737"/>
    </location>
</feature>
<feature type="compositionally biased region" description="Acidic residues" evidence="7">
    <location>
        <begin position="1749"/>
        <end position="1779"/>
    </location>
</feature>
<feature type="compositionally biased region" description="Low complexity" evidence="7">
    <location>
        <begin position="2574"/>
        <end position="2585"/>
    </location>
</feature>
<feature type="compositionally biased region" description="Polar residues" evidence="7">
    <location>
        <begin position="169"/>
        <end position="187"/>
    </location>
</feature>
<feature type="domain" description="C2H2-type" evidence="8">
    <location>
        <begin position="2737"/>
        <end position="2758"/>
    </location>
</feature>
<feature type="region of interest" description="Disordered" evidence="7">
    <location>
        <begin position="359"/>
        <end position="394"/>
    </location>
</feature>
<feature type="region of interest" description="Disordered" evidence="7">
    <location>
        <begin position="1748"/>
        <end position="1801"/>
    </location>
</feature>
<feature type="domain" description="C2H2-type" evidence="8">
    <location>
        <begin position="2617"/>
        <end position="2640"/>
    </location>
</feature>
<evidence type="ECO:0000256" key="5">
    <source>
        <dbReference type="ARBA" id="ARBA00022833"/>
    </source>
</evidence>
<dbReference type="RefSeq" id="XP_016972852.1">
    <property type="nucleotide sequence ID" value="XM_017117363.1"/>
</dbReference>
<dbReference type="EnsemblMetazoa" id="XM_017117364.2">
    <property type="protein sequence ID" value="XP_016972853.1"/>
    <property type="gene ID" value="LOC108040107"/>
</dbReference>
<feature type="compositionally biased region" description="Low complexity" evidence="7">
    <location>
        <begin position="585"/>
        <end position="595"/>
    </location>
</feature>
<dbReference type="Proteomes" id="UP001652680">
    <property type="component" value="Unassembled WGS sequence"/>
</dbReference>
<feature type="compositionally biased region" description="Basic and acidic residues" evidence="7">
    <location>
        <begin position="679"/>
        <end position="705"/>
    </location>
</feature>
<dbReference type="SMART" id="SM00355">
    <property type="entry name" value="ZnF_C2H2"/>
    <property type="match status" value="21"/>
</dbReference>
<dbReference type="OMA" id="NEYYQCD"/>
<feature type="compositionally biased region" description="Low complexity" evidence="7">
    <location>
        <begin position="106"/>
        <end position="116"/>
    </location>
</feature>
<feature type="compositionally biased region" description="Acidic residues" evidence="7">
    <location>
        <begin position="1673"/>
        <end position="1688"/>
    </location>
</feature>
<evidence type="ECO:0000313" key="10">
    <source>
        <dbReference type="Proteomes" id="UP001652680"/>
    </source>
</evidence>
<feature type="region of interest" description="Disordered" evidence="7">
    <location>
        <begin position="761"/>
        <end position="936"/>
    </location>
</feature>
<accession>A0A6P4E4L5</accession>
<dbReference type="RefSeq" id="XP_016972853.1">
    <property type="nucleotide sequence ID" value="XM_017117364.1"/>
</dbReference>
<keyword evidence="4" id="KW-0863">Zinc-finger</keyword>
<dbReference type="EnsemblMetazoa" id="XM_017117363.2">
    <property type="protein sequence ID" value="XP_016972852.1"/>
    <property type="gene ID" value="LOC108040107"/>
</dbReference>
<evidence type="ECO:0000259" key="8">
    <source>
        <dbReference type="PROSITE" id="PS00028"/>
    </source>
</evidence>
<feature type="compositionally biased region" description="Basic and acidic residues" evidence="7">
    <location>
        <begin position="660"/>
        <end position="671"/>
    </location>
</feature>
<evidence type="ECO:0000256" key="3">
    <source>
        <dbReference type="ARBA" id="ARBA00022737"/>
    </source>
</evidence>
<feature type="region of interest" description="Disordered" evidence="7">
    <location>
        <begin position="1815"/>
        <end position="1882"/>
    </location>
</feature>
<reference evidence="11 12" key="2">
    <citation type="submission" date="2025-04" db="UniProtKB">
        <authorList>
            <consortium name="RefSeq"/>
        </authorList>
    </citation>
    <scope>IDENTIFICATION</scope>
</reference>
<reference evidence="9" key="3">
    <citation type="submission" date="2025-05" db="UniProtKB">
        <authorList>
            <consortium name="EnsemblMetazoa"/>
        </authorList>
    </citation>
    <scope>IDENTIFICATION</scope>
</reference>
<feature type="region of interest" description="Disordered" evidence="7">
    <location>
        <begin position="1905"/>
        <end position="1958"/>
    </location>
</feature>
<evidence type="ECO:0000313" key="12">
    <source>
        <dbReference type="RefSeq" id="XP_016972852.1"/>
    </source>
</evidence>
<evidence type="ECO:0000256" key="4">
    <source>
        <dbReference type="ARBA" id="ARBA00022771"/>
    </source>
</evidence>
<evidence type="ECO:0000313" key="9">
    <source>
        <dbReference type="EnsemblMetazoa" id="XP_016972851.1"/>
    </source>
</evidence>
<feature type="compositionally biased region" description="Gly residues" evidence="7">
    <location>
        <begin position="643"/>
        <end position="656"/>
    </location>
</feature>
<keyword evidence="6" id="KW-0539">Nucleus</keyword>
<feature type="region of interest" description="Disordered" evidence="7">
    <location>
        <begin position="1149"/>
        <end position="1175"/>
    </location>
</feature>
<dbReference type="RefSeq" id="XP_016972851.1">
    <property type="nucleotide sequence ID" value="XM_017117362.1"/>
</dbReference>
<dbReference type="PROSITE" id="PS00028">
    <property type="entry name" value="ZINC_FINGER_C2H2_1"/>
    <property type="match status" value="3"/>
</dbReference>
<feature type="compositionally biased region" description="Polar residues" evidence="7">
    <location>
        <begin position="280"/>
        <end position="294"/>
    </location>
</feature>
<evidence type="ECO:0000313" key="11">
    <source>
        <dbReference type="RefSeq" id="XP_016972851.1"/>
    </source>
</evidence>
<dbReference type="GeneID" id="108040107"/>
<feature type="compositionally biased region" description="Low complexity" evidence="7">
    <location>
        <begin position="541"/>
        <end position="550"/>
    </location>
</feature>
<feature type="compositionally biased region" description="Polar residues" evidence="7">
    <location>
        <begin position="973"/>
        <end position="984"/>
    </location>
</feature>
<feature type="region of interest" description="Disordered" evidence="7">
    <location>
        <begin position="413"/>
        <end position="705"/>
    </location>
</feature>
<feature type="region of interest" description="Disordered" evidence="7">
    <location>
        <begin position="104"/>
        <end position="336"/>
    </location>
</feature>
<dbReference type="GO" id="GO:0008270">
    <property type="term" value="F:zinc ion binding"/>
    <property type="evidence" value="ECO:0007669"/>
    <property type="project" value="UniProtKB-KW"/>
</dbReference>
<feature type="region of interest" description="Disordered" evidence="7">
    <location>
        <begin position="955"/>
        <end position="1011"/>
    </location>
</feature>
<feature type="region of interest" description="Disordered" evidence="7">
    <location>
        <begin position="1605"/>
        <end position="1698"/>
    </location>
</feature>
<evidence type="ECO:0000256" key="6">
    <source>
        <dbReference type="ARBA" id="ARBA00023242"/>
    </source>
</evidence>
<protein>
    <submittedName>
        <fullName evidence="11 12">Uncharacterized protein LOC108040107</fullName>
    </submittedName>
</protein>
<feature type="compositionally biased region" description="Basic and acidic residues" evidence="7">
    <location>
        <begin position="838"/>
        <end position="847"/>
    </location>
</feature>
<feature type="compositionally biased region" description="Low complexity" evidence="7">
    <location>
        <begin position="1907"/>
        <end position="1926"/>
    </location>
</feature>
<proteinExistence type="predicted"/>
<feature type="compositionally biased region" description="Polar residues" evidence="7">
    <location>
        <begin position="126"/>
        <end position="139"/>
    </location>
</feature>
<feature type="compositionally biased region" description="Basic and acidic residues" evidence="7">
    <location>
        <begin position="510"/>
        <end position="530"/>
    </location>
</feature>
<evidence type="ECO:0000256" key="7">
    <source>
        <dbReference type="SAM" id="MobiDB-lite"/>
    </source>
</evidence>
<keyword evidence="2" id="KW-0479">Metal-binding</keyword>
<feature type="compositionally biased region" description="Basic and acidic residues" evidence="7">
    <location>
        <begin position="793"/>
        <end position="830"/>
    </location>
</feature>
<keyword evidence="5" id="KW-0862">Zinc</keyword>
<feature type="region of interest" description="Disordered" evidence="7">
    <location>
        <begin position="718"/>
        <end position="741"/>
    </location>
</feature>
<feature type="compositionally biased region" description="Polar residues" evidence="7">
    <location>
        <begin position="1326"/>
        <end position="1335"/>
    </location>
</feature>
<dbReference type="OrthoDB" id="4737882at2759"/>
<feature type="compositionally biased region" description="Pro residues" evidence="7">
    <location>
        <begin position="149"/>
        <end position="158"/>
    </location>
</feature>
<feature type="compositionally biased region" description="Low complexity" evidence="7">
    <location>
        <begin position="1304"/>
        <end position="1319"/>
    </location>
</feature>
<feature type="compositionally biased region" description="Polar residues" evidence="7">
    <location>
        <begin position="384"/>
        <end position="394"/>
    </location>
</feature>
<organism evidence="12">
    <name type="scientific">Drosophila rhopaloa</name>
    <name type="common">Fruit fly</name>
    <dbReference type="NCBI Taxonomy" id="1041015"/>
    <lineage>
        <taxon>Eukaryota</taxon>
        <taxon>Metazoa</taxon>
        <taxon>Ecdysozoa</taxon>
        <taxon>Arthropoda</taxon>
        <taxon>Hexapoda</taxon>
        <taxon>Insecta</taxon>
        <taxon>Pterygota</taxon>
        <taxon>Neoptera</taxon>
        <taxon>Endopterygota</taxon>
        <taxon>Diptera</taxon>
        <taxon>Brachycera</taxon>
        <taxon>Muscomorpha</taxon>
        <taxon>Ephydroidea</taxon>
        <taxon>Drosophilidae</taxon>
        <taxon>Drosophila</taxon>
        <taxon>Sophophora</taxon>
    </lineage>
</organism>
<keyword evidence="10" id="KW-1185">Reference proteome</keyword>
<dbReference type="PANTHER" id="PTHR24406">
    <property type="entry name" value="TRANSCRIPTIONAL REPRESSOR CTCFL-RELATED"/>
    <property type="match status" value="1"/>
</dbReference>
<feature type="region of interest" description="Disordered" evidence="7">
    <location>
        <begin position="2574"/>
        <end position="2600"/>
    </location>
</feature>
<evidence type="ECO:0000313" key="13">
    <source>
        <dbReference type="RefSeq" id="XP_016972853.1"/>
    </source>
</evidence>
<keyword evidence="3" id="KW-0677">Repeat</keyword>
<feature type="compositionally biased region" description="Basic and acidic residues" evidence="7">
    <location>
        <begin position="854"/>
        <end position="866"/>
    </location>
</feature>
<comment type="subcellular location">
    <subcellularLocation>
        <location evidence="1">Nucleus</location>
    </subcellularLocation>
</comment>
<gene>
    <name evidence="11 12 13" type="primary">LOC108040107</name>
    <name evidence="9" type="synonym">108040107</name>
</gene>
<feature type="region of interest" description="Disordered" evidence="7">
    <location>
        <begin position="1245"/>
        <end position="1279"/>
    </location>
</feature>
<dbReference type="GO" id="GO:0005634">
    <property type="term" value="C:nucleus"/>
    <property type="evidence" value="ECO:0007669"/>
    <property type="project" value="UniProtKB-SubCell"/>
</dbReference>
<feature type="domain" description="C2H2-type" evidence="8">
    <location>
        <begin position="3087"/>
        <end position="3108"/>
    </location>
</feature>
<feature type="compositionally biased region" description="Basic residues" evidence="7">
    <location>
        <begin position="1648"/>
        <end position="1669"/>
    </location>
</feature>
<feature type="region of interest" description="Disordered" evidence="7">
    <location>
        <begin position="1295"/>
        <end position="1335"/>
    </location>
</feature>
<reference evidence="10" key="1">
    <citation type="journal article" date="2021" name="Elife">
        <title>Highly contiguous assemblies of 101 drosophilid genomes.</title>
        <authorList>
            <person name="Kim B.Y."/>
            <person name="Wang J.R."/>
            <person name="Miller D.E."/>
            <person name="Barmina O."/>
            <person name="Delaney E."/>
            <person name="Thompson A."/>
            <person name="Comeault A.A."/>
            <person name="Peede D."/>
            <person name="D'Agostino E.R."/>
            <person name="Pelaez J."/>
            <person name="Aguilar J.M."/>
            <person name="Haji D."/>
            <person name="Matsunaga T."/>
            <person name="Armstrong E.E."/>
            <person name="Zych M."/>
            <person name="Ogawa Y."/>
            <person name="Stamenkovic-Radak M."/>
            <person name="Jelic M."/>
            <person name="Veselinovic M.S."/>
            <person name="Tanaskovic M."/>
            <person name="Eric P."/>
            <person name="Gao J.J."/>
            <person name="Katoh T.K."/>
            <person name="Toda M.J."/>
            <person name="Watabe H."/>
            <person name="Watada M."/>
            <person name="Davis J.S."/>
            <person name="Moyle L.C."/>
            <person name="Manoli G."/>
            <person name="Bertolini E."/>
            <person name="Kostal V."/>
            <person name="Hawley R.S."/>
            <person name="Takahashi A."/>
            <person name="Jones C.D."/>
            <person name="Price D.K."/>
            <person name="Whiteman N."/>
            <person name="Kopp A."/>
            <person name="Matute D.R."/>
            <person name="Petrov D.A."/>
        </authorList>
    </citation>
    <scope>NUCLEOTIDE SEQUENCE [LARGE SCALE GENOMIC DNA]</scope>
</reference>
<feature type="compositionally biased region" description="Polar residues" evidence="7">
    <location>
        <begin position="487"/>
        <end position="496"/>
    </location>
</feature>
<evidence type="ECO:0000256" key="1">
    <source>
        <dbReference type="ARBA" id="ARBA00004123"/>
    </source>
</evidence>
<dbReference type="InterPro" id="IPR013087">
    <property type="entry name" value="Znf_C2H2_type"/>
</dbReference>
<feature type="compositionally biased region" description="Acidic residues" evidence="7">
    <location>
        <begin position="1842"/>
        <end position="1864"/>
    </location>
</feature>
<feature type="compositionally biased region" description="Low complexity" evidence="7">
    <location>
        <begin position="926"/>
        <end position="936"/>
    </location>
</feature>